<accession>A0ABM8Q3M6</accession>
<dbReference type="RefSeq" id="WP_229932082.1">
    <property type="nucleotide sequence ID" value="NZ_CAJHOF010000002.1"/>
</dbReference>
<reference evidence="2 3" key="1">
    <citation type="submission" date="2020-11" db="EMBL/GenBank/DDBJ databases">
        <authorList>
            <person name="Peeters C."/>
        </authorList>
    </citation>
    <scope>NUCLEOTIDE SEQUENCE [LARGE SCALE GENOMIC DNA]</scope>
    <source>
        <strain evidence="2 3">LMG 7974</strain>
    </source>
</reference>
<comment type="caution">
    <text evidence="2">The sequence shown here is derived from an EMBL/GenBank/DDBJ whole genome shotgun (WGS) entry which is preliminary data.</text>
</comment>
<dbReference type="CDD" id="cd00371">
    <property type="entry name" value="HMA"/>
    <property type="match status" value="1"/>
</dbReference>
<protein>
    <recommendedName>
        <fullName evidence="1">HMA domain-containing protein</fullName>
    </recommendedName>
</protein>
<feature type="domain" description="HMA" evidence="1">
    <location>
        <begin position="17"/>
        <end position="82"/>
    </location>
</feature>
<dbReference type="Proteomes" id="UP000789803">
    <property type="component" value="Unassembled WGS sequence"/>
</dbReference>
<evidence type="ECO:0000313" key="3">
    <source>
        <dbReference type="Proteomes" id="UP000789803"/>
    </source>
</evidence>
<keyword evidence="3" id="KW-1185">Reference proteome</keyword>
<name>A0ABM8Q3M6_9BACT</name>
<dbReference type="EMBL" id="CAJHOF010000002">
    <property type="protein sequence ID" value="CAD7287362.1"/>
    <property type="molecule type" value="Genomic_DNA"/>
</dbReference>
<gene>
    <name evidence="2" type="ORF">LMG7974_00258</name>
</gene>
<evidence type="ECO:0000313" key="2">
    <source>
        <dbReference type="EMBL" id="CAD7287362.1"/>
    </source>
</evidence>
<dbReference type="InterPro" id="IPR006121">
    <property type="entry name" value="HMA_dom"/>
</dbReference>
<sequence length="88" mass="9688">MNKIILLSMFCIFAFAKETIIVLDSMHCPLCTAMVRKSLLEVDGVKSVKVSLKTKQAVVDAKDDVSDKVLLKACKAVGYLGVIKNERN</sequence>
<dbReference type="InterPro" id="IPR036163">
    <property type="entry name" value="HMA_dom_sf"/>
</dbReference>
<organism evidence="2 3">
    <name type="scientific">Campylobacter majalis</name>
    <dbReference type="NCBI Taxonomy" id="2790656"/>
    <lineage>
        <taxon>Bacteria</taxon>
        <taxon>Pseudomonadati</taxon>
        <taxon>Campylobacterota</taxon>
        <taxon>Epsilonproteobacteria</taxon>
        <taxon>Campylobacterales</taxon>
        <taxon>Campylobacteraceae</taxon>
        <taxon>Campylobacter</taxon>
    </lineage>
</organism>
<dbReference type="SUPFAM" id="SSF55008">
    <property type="entry name" value="HMA, heavy metal-associated domain"/>
    <property type="match status" value="1"/>
</dbReference>
<proteinExistence type="predicted"/>
<dbReference type="Pfam" id="PF00403">
    <property type="entry name" value="HMA"/>
    <property type="match status" value="1"/>
</dbReference>
<dbReference type="PROSITE" id="PS50846">
    <property type="entry name" value="HMA_2"/>
    <property type="match status" value="1"/>
</dbReference>
<dbReference type="Gene3D" id="3.30.70.100">
    <property type="match status" value="1"/>
</dbReference>
<evidence type="ECO:0000259" key="1">
    <source>
        <dbReference type="PROSITE" id="PS50846"/>
    </source>
</evidence>